<keyword evidence="6" id="KW-0175">Coiled coil</keyword>
<evidence type="ECO:0000256" key="1">
    <source>
        <dbReference type="ARBA" id="ARBA00004123"/>
    </source>
</evidence>
<comment type="caution">
    <text evidence="9">The sequence shown here is derived from an EMBL/GenBank/DDBJ whole genome shotgun (WGS) entry which is preliminary data.</text>
</comment>
<name>A0AAD7LFW0_QUISA</name>
<reference evidence="9" key="1">
    <citation type="journal article" date="2023" name="Science">
        <title>Elucidation of the pathway for biosynthesis of saponin adjuvants from the soapbark tree.</title>
        <authorList>
            <person name="Reed J."/>
            <person name="Orme A."/>
            <person name="El-Demerdash A."/>
            <person name="Owen C."/>
            <person name="Martin L.B.B."/>
            <person name="Misra R.C."/>
            <person name="Kikuchi S."/>
            <person name="Rejzek M."/>
            <person name="Martin A.C."/>
            <person name="Harkess A."/>
            <person name="Leebens-Mack J."/>
            <person name="Louveau T."/>
            <person name="Stephenson M.J."/>
            <person name="Osbourn A."/>
        </authorList>
    </citation>
    <scope>NUCLEOTIDE SEQUENCE</scope>
    <source>
        <strain evidence="9">S10</strain>
    </source>
</reference>
<evidence type="ECO:0000256" key="5">
    <source>
        <dbReference type="ARBA" id="ARBA00023242"/>
    </source>
</evidence>
<dbReference type="PRINTS" id="PR00404">
    <property type="entry name" value="MADSDOMAIN"/>
</dbReference>
<dbReference type="GO" id="GO:0045944">
    <property type="term" value="P:positive regulation of transcription by RNA polymerase II"/>
    <property type="evidence" value="ECO:0007669"/>
    <property type="project" value="InterPro"/>
</dbReference>
<dbReference type="Gene3D" id="3.40.1810.10">
    <property type="entry name" value="Transcription factor, MADS-box"/>
    <property type="match status" value="1"/>
</dbReference>
<proteinExistence type="predicted"/>
<evidence type="ECO:0000259" key="8">
    <source>
        <dbReference type="PROSITE" id="PS51297"/>
    </source>
</evidence>
<gene>
    <name evidence="9" type="ORF">O6P43_023558</name>
</gene>
<keyword evidence="10" id="KW-1185">Reference proteome</keyword>
<dbReference type="GO" id="GO:0003700">
    <property type="term" value="F:DNA-binding transcription factor activity"/>
    <property type="evidence" value="ECO:0007669"/>
    <property type="project" value="InterPro"/>
</dbReference>
<accession>A0AAD7LFW0</accession>
<keyword evidence="4" id="KW-0804">Transcription</keyword>
<dbReference type="PANTHER" id="PTHR48019">
    <property type="entry name" value="SERUM RESPONSE FACTOR HOMOLOG"/>
    <property type="match status" value="1"/>
</dbReference>
<dbReference type="SMART" id="SM00432">
    <property type="entry name" value="MADS"/>
    <property type="match status" value="1"/>
</dbReference>
<evidence type="ECO:0000256" key="2">
    <source>
        <dbReference type="ARBA" id="ARBA00023015"/>
    </source>
</evidence>
<feature type="domain" description="MADS-box" evidence="7">
    <location>
        <begin position="1"/>
        <end position="61"/>
    </location>
</feature>
<keyword evidence="2" id="KW-0805">Transcription regulation</keyword>
<feature type="domain" description="K-box" evidence="8">
    <location>
        <begin position="87"/>
        <end position="180"/>
    </location>
</feature>
<comment type="subcellular location">
    <subcellularLocation>
        <location evidence="1">Nucleus</location>
    </subcellularLocation>
</comment>
<dbReference type="InterPro" id="IPR033896">
    <property type="entry name" value="MEF2-like_N"/>
</dbReference>
<feature type="coiled-coil region" evidence="6">
    <location>
        <begin position="87"/>
        <end position="178"/>
    </location>
</feature>
<dbReference type="GO" id="GO:0046983">
    <property type="term" value="F:protein dimerization activity"/>
    <property type="evidence" value="ECO:0007669"/>
    <property type="project" value="InterPro"/>
</dbReference>
<dbReference type="Proteomes" id="UP001163823">
    <property type="component" value="Chromosome 9"/>
</dbReference>
<evidence type="ECO:0000256" key="3">
    <source>
        <dbReference type="ARBA" id="ARBA00023125"/>
    </source>
</evidence>
<dbReference type="Pfam" id="PF00319">
    <property type="entry name" value="SRF-TF"/>
    <property type="match status" value="1"/>
</dbReference>
<dbReference type="GO" id="GO:0000977">
    <property type="term" value="F:RNA polymerase II transcription regulatory region sequence-specific DNA binding"/>
    <property type="evidence" value="ECO:0007669"/>
    <property type="project" value="InterPro"/>
</dbReference>
<dbReference type="InterPro" id="IPR002100">
    <property type="entry name" value="TF_MADSbox"/>
</dbReference>
<dbReference type="InterPro" id="IPR036879">
    <property type="entry name" value="TF_MADSbox_sf"/>
</dbReference>
<dbReference type="Pfam" id="PF01486">
    <property type="entry name" value="K-box"/>
    <property type="match status" value="1"/>
</dbReference>
<dbReference type="InterPro" id="IPR002487">
    <property type="entry name" value="TF_Kbox"/>
</dbReference>
<evidence type="ECO:0000256" key="4">
    <source>
        <dbReference type="ARBA" id="ARBA00023163"/>
    </source>
</evidence>
<sequence length="205" mass="23447">MGRGKVVLKKIENPTSRQVTFAKRRNGLMKKAFELSVLCDAEIALVIFSPSGKTYQYASHEMDRTILRYRSEVGLPPSNGLSSRSTMEIWRTHMDELRRLISNMEAKLKNLAGEDLSNLGMKELKQLERQLRTGADRVRAKKRRIISEHIDMLKRKQLRGLQEDNTLLQKRVKLHELQVANAGGNILDASDLAAFQRFLEDTGQQ</sequence>
<dbReference type="AlphaFoldDB" id="A0AAD7LFW0"/>
<protein>
    <submittedName>
        <fullName evidence="9">MADS-box transcription factor</fullName>
    </submittedName>
</protein>
<evidence type="ECO:0000256" key="6">
    <source>
        <dbReference type="SAM" id="Coils"/>
    </source>
</evidence>
<evidence type="ECO:0000313" key="9">
    <source>
        <dbReference type="EMBL" id="KAJ7957232.1"/>
    </source>
</evidence>
<dbReference type="InterPro" id="IPR050142">
    <property type="entry name" value="MADS-box/MEF2_TF"/>
</dbReference>
<dbReference type="EMBL" id="JARAOO010000009">
    <property type="protein sequence ID" value="KAJ7957232.1"/>
    <property type="molecule type" value="Genomic_DNA"/>
</dbReference>
<evidence type="ECO:0000313" key="10">
    <source>
        <dbReference type="Proteomes" id="UP001163823"/>
    </source>
</evidence>
<organism evidence="9 10">
    <name type="scientific">Quillaja saponaria</name>
    <name type="common">Soap bark tree</name>
    <dbReference type="NCBI Taxonomy" id="32244"/>
    <lineage>
        <taxon>Eukaryota</taxon>
        <taxon>Viridiplantae</taxon>
        <taxon>Streptophyta</taxon>
        <taxon>Embryophyta</taxon>
        <taxon>Tracheophyta</taxon>
        <taxon>Spermatophyta</taxon>
        <taxon>Magnoliopsida</taxon>
        <taxon>eudicotyledons</taxon>
        <taxon>Gunneridae</taxon>
        <taxon>Pentapetalae</taxon>
        <taxon>rosids</taxon>
        <taxon>fabids</taxon>
        <taxon>Fabales</taxon>
        <taxon>Quillajaceae</taxon>
        <taxon>Quillaja</taxon>
    </lineage>
</organism>
<dbReference type="CDD" id="cd00265">
    <property type="entry name" value="MADS_MEF2_like"/>
    <property type="match status" value="1"/>
</dbReference>
<evidence type="ECO:0000259" key="7">
    <source>
        <dbReference type="PROSITE" id="PS50066"/>
    </source>
</evidence>
<dbReference type="GO" id="GO:0005634">
    <property type="term" value="C:nucleus"/>
    <property type="evidence" value="ECO:0007669"/>
    <property type="project" value="UniProtKB-SubCell"/>
</dbReference>
<dbReference type="SUPFAM" id="SSF55455">
    <property type="entry name" value="SRF-like"/>
    <property type="match status" value="1"/>
</dbReference>
<dbReference type="PROSITE" id="PS50066">
    <property type="entry name" value="MADS_BOX_2"/>
    <property type="match status" value="1"/>
</dbReference>
<keyword evidence="5" id="KW-0539">Nucleus</keyword>
<dbReference type="PROSITE" id="PS51297">
    <property type="entry name" value="K_BOX"/>
    <property type="match status" value="1"/>
</dbReference>
<keyword evidence="3" id="KW-0238">DNA-binding</keyword>